<protein>
    <submittedName>
        <fullName evidence="1">Uncharacterized protein</fullName>
    </submittedName>
</protein>
<dbReference type="Proteomes" id="UP001164250">
    <property type="component" value="Chromosome 7"/>
</dbReference>
<organism evidence="1 2">
    <name type="scientific">Pistacia atlantica</name>
    <dbReference type="NCBI Taxonomy" id="434234"/>
    <lineage>
        <taxon>Eukaryota</taxon>
        <taxon>Viridiplantae</taxon>
        <taxon>Streptophyta</taxon>
        <taxon>Embryophyta</taxon>
        <taxon>Tracheophyta</taxon>
        <taxon>Spermatophyta</taxon>
        <taxon>Magnoliopsida</taxon>
        <taxon>eudicotyledons</taxon>
        <taxon>Gunneridae</taxon>
        <taxon>Pentapetalae</taxon>
        <taxon>rosids</taxon>
        <taxon>malvids</taxon>
        <taxon>Sapindales</taxon>
        <taxon>Anacardiaceae</taxon>
        <taxon>Pistacia</taxon>
    </lineage>
</organism>
<accession>A0ACC1B1R5</accession>
<evidence type="ECO:0000313" key="2">
    <source>
        <dbReference type="Proteomes" id="UP001164250"/>
    </source>
</evidence>
<gene>
    <name evidence="1" type="ORF">Patl1_25787</name>
</gene>
<reference evidence="2" key="1">
    <citation type="journal article" date="2023" name="G3 (Bethesda)">
        <title>Genome assembly and association tests identify interacting loci associated with vigor, precocity, and sex in interspecific pistachio rootstocks.</title>
        <authorList>
            <person name="Palmer W."/>
            <person name="Jacygrad E."/>
            <person name="Sagayaradj S."/>
            <person name="Cavanaugh K."/>
            <person name="Han R."/>
            <person name="Bertier L."/>
            <person name="Beede B."/>
            <person name="Kafkas S."/>
            <person name="Golino D."/>
            <person name="Preece J."/>
            <person name="Michelmore R."/>
        </authorList>
    </citation>
    <scope>NUCLEOTIDE SEQUENCE [LARGE SCALE GENOMIC DNA]</scope>
</reference>
<proteinExistence type="predicted"/>
<sequence>MRLKGQEIEQWMGFRKLSNNLQQKVRKYRQYVWRETKGVDVEKLVKNLPKDLRNRVKSELGLELLLKVPLFQNMNEPLLNELCDLLKPMLYTEDSYFVREGHPVDEMLFVMQGKLSSVATDGGRARFYNAYYVRDGDYFGEVLISWALNLQSSNDLPFSTRTVRALTEVEAFVLTAADLKFVVSQFRPTRNQQEYLYSYYTGWRRSSAARLIQHAWRGYKKKMLEETLLRAEDIMLQDEWFKPSGNSSGLHTSTSVESLFWDLDPHSSNFA</sequence>
<comment type="caution">
    <text evidence="1">The sequence shown here is derived from an EMBL/GenBank/DDBJ whole genome shotgun (WGS) entry which is preliminary data.</text>
</comment>
<name>A0ACC1B1R5_9ROSI</name>
<evidence type="ECO:0000313" key="1">
    <source>
        <dbReference type="EMBL" id="KAJ0092753.1"/>
    </source>
</evidence>
<keyword evidence="2" id="KW-1185">Reference proteome</keyword>
<dbReference type="EMBL" id="CM047903">
    <property type="protein sequence ID" value="KAJ0092753.1"/>
    <property type="molecule type" value="Genomic_DNA"/>
</dbReference>